<organism evidence="3 4">
    <name type="scientific">Citricoccus muralis</name>
    <dbReference type="NCBI Taxonomy" id="169134"/>
    <lineage>
        <taxon>Bacteria</taxon>
        <taxon>Bacillati</taxon>
        <taxon>Actinomycetota</taxon>
        <taxon>Actinomycetes</taxon>
        <taxon>Micrococcales</taxon>
        <taxon>Micrococcaceae</taxon>
        <taxon>Citricoccus</taxon>
    </lineage>
</organism>
<dbReference type="PIRSF" id="PIRSF017082">
    <property type="entry name" value="YflP"/>
    <property type="match status" value="1"/>
</dbReference>
<dbReference type="Gene3D" id="3.40.190.10">
    <property type="entry name" value="Periplasmic binding protein-like II"/>
    <property type="match status" value="1"/>
</dbReference>
<keyword evidence="2" id="KW-1133">Transmembrane helix</keyword>
<reference evidence="3 4" key="1">
    <citation type="submission" date="2018-07" db="EMBL/GenBank/DDBJ databases">
        <title>Sequencing the genomes of 1000 actinobacteria strains.</title>
        <authorList>
            <person name="Klenk H.-P."/>
        </authorList>
    </citation>
    <scope>NUCLEOTIDE SEQUENCE [LARGE SCALE GENOMIC DNA]</scope>
    <source>
        <strain evidence="3 4">DSM 14442</strain>
    </source>
</reference>
<accession>A0A3D9LAQ8</accession>
<dbReference type="Gene3D" id="3.40.190.150">
    <property type="entry name" value="Bordetella uptake gene, domain 1"/>
    <property type="match status" value="1"/>
</dbReference>
<dbReference type="RefSeq" id="WP_245952065.1">
    <property type="nucleotide sequence ID" value="NZ_QREH01000001.1"/>
</dbReference>
<dbReference type="InterPro" id="IPR042100">
    <property type="entry name" value="Bug_dom1"/>
</dbReference>
<evidence type="ECO:0000256" key="1">
    <source>
        <dbReference type="ARBA" id="ARBA00006987"/>
    </source>
</evidence>
<feature type="transmembrane region" description="Helical" evidence="2">
    <location>
        <begin position="16"/>
        <end position="35"/>
    </location>
</feature>
<dbReference type="InterPro" id="IPR005064">
    <property type="entry name" value="BUG"/>
</dbReference>
<dbReference type="PANTHER" id="PTHR42928">
    <property type="entry name" value="TRICARBOXYLATE-BINDING PROTEIN"/>
    <property type="match status" value="1"/>
</dbReference>
<evidence type="ECO:0000313" key="3">
    <source>
        <dbReference type="EMBL" id="REE02940.1"/>
    </source>
</evidence>
<dbReference type="PANTHER" id="PTHR42928:SF3">
    <property type="entry name" value="UPF0065 PROTEIN YFLP"/>
    <property type="match status" value="1"/>
</dbReference>
<evidence type="ECO:0000313" key="4">
    <source>
        <dbReference type="Proteomes" id="UP000256727"/>
    </source>
</evidence>
<sequence length="336" mass="35429">MAADHHATSGKPGIGMIIYGVIAALVIGAASFFSIQSATAGADLRSNLTLIAPAGAGGGWDGFTRSQQSAMRVNGIVNNAQVVNIPGAGGTIGLGRFSTMHGQADTLMATGSVMLGGIELNNSPVDLSDVRPIARLSDDFDAIVVPADSPYETIDDLVADWRKDPASFPWTGGSVGSIDHLIIAELALEAGIDPAEITYIPKTSGGEAIQTIASGTAKAATSGYNEFADQIEAGRIRALGISSPERLDGVDVPTITEQGYDVVMANWRGMLAAPGITDEQFEELEAIVTETTQTPEWRQALEDNQWTDSFMIGEEFEQFIAEDQEKIAALIEELDL</sequence>
<dbReference type="SUPFAM" id="SSF53850">
    <property type="entry name" value="Periplasmic binding protein-like II"/>
    <property type="match status" value="1"/>
</dbReference>
<evidence type="ECO:0000256" key="2">
    <source>
        <dbReference type="SAM" id="Phobius"/>
    </source>
</evidence>
<dbReference type="AlphaFoldDB" id="A0A3D9LAQ8"/>
<name>A0A3D9LAQ8_9MICC</name>
<keyword evidence="4" id="KW-1185">Reference proteome</keyword>
<protein>
    <submittedName>
        <fullName evidence="3">Putative tricarboxylic transport membrane protein</fullName>
    </submittedName>
</protein>
<keyword evidence="2" id="KW-0812">Transmembrane</keyword>
<proteinExistence type="inferred from homology"/>
<keyword evidence="2" id="KW-0472">Membrane</keyword>
<gene>
    <name evidence="3" type="ORF">C8E99_0730</name>
</gene>
<dbReference type="Proteomes" id="UP000256727">
    <property type="component" value="Unassembled WGS sequence"/>
</dbReference>
<comment type="caution">
    <text evidence="3">The sequence shown here is derived from an EMBL/GenBank/DDBJ whole genome shotgun (WGS) entry which is preliminary data.</text>
</comment>
<comment type="similarity">
    <text evidence="1">Belongs to the UPF0065 (bug) family.</text>
</comment>
<dbReference type="CDD" id="cd07012">
    <property type="entry name" value="PBP2_Bug_TTT"/>
    <property type="match status" value="1"/>
</dbReference>
<dbReference type="Pfam" id="PF03401">
    <property type="entry name" value="TctC"/>
    <property type="match status" value="1"/>
</dbReference>
<dbReference type="EMBL" id="QREH01000001">
    <property type="protein sequence ID" value="REE02940.1"/>
    <property type="molecule type" value="Genomic_DNA"/>
</dbReference>